<dbReference type="PaxDb" id="3218-PP1S11_22V6.1"/>
<dbReference type="Gene3D" id="2.30.30.140">
    <property type="match status" value="1"/>
</dbReference>
<feature type="compositionally biased region" description="Polar residues" evidence="1">
    <location>
        <begin position="1301"/>
        <end position="1324"/>
    </location>
</feature>
<reference evidence="4 6" key="1">
    <citation type="journal article" date="2008" name="Science">
        <title>The Physcomitrella genome reveals evolutionary insights into the conquest of land by plants.</title>
        <authorList>
            <person name="Rensing S."/>
            <person name="Lang D."/>
            <person name="Zimmer A."/>
            <person name="Terry A."/>
            <person name="Salamov A."/>
            <person name="Shapiro H."/>
            <person name="Nishiyama T."/>
            <person name="Perroud P.-F."/>
            <person name="Lindquist E."/>
            <person name="Kamisugi Y."/>
            <person name="Tanahashi T."/>
            <person name="Sakakibara K."/>
            <person name="Fujita T."/>
            <person name="Oishi K."/>
            <person name="Shin-I T."/>
            <person name="Kuroki Y."/>
            <person name="Toyoda A."/>
            <person name="Suzuki Y."/>
            <person name="Hashimoto A."/>
            <person name="Yamaguchi K."/>
            <person name="Sugano A."/>
            <person name="Kohara Y."/>
            <person name="Fujiyama A."/>
            <person name="Anterola A."/>
            <person name="Aoki S."/>
            <person name="Ashton N."/>
            <person name="Barbazuk W.B."/>
            <person name="Barker E."/>
            <person name="Bennetzen J."/>
            <person name="Bezanilla M."/>
            <person name="Blankenship R."/>
            <person name="Cho S.H."/>
            <person name="Dutcher S."/>
            <person name="Estelle M."/>
            <person name="Fawcett J.A."/>
            <person name="Gundlach H."/>
            <person name="Hanada K."/>
            <person name="Heyl A."/>
            <person name="Hicks K.A."/>
            <person name="Hugh J."/>
            <person name="Lohr M."/>
            <person name="Mayer K."/>
            <person name="Melkozernov A."/>
            <person name="Murata T."/>
            <person name="Nelson D."/>
            <person name="Pils B."/>
            <person name="Prigge M."/>
            <person name="Reiss B."/>
            <person name="Renner T."/>
            <person name="Rombauts S."/>
            <person name="Rushton P."/>
            <person name="Sanderfoot A."/>
            <person name="Schween G."/>
            <person name="Shiu S.-H."/>
            <person name="Stueber K."/>
            <person name="Theodoulou F.L."/>
            <person name="Tu H."/>
            <person name="Van de Peer Y."/>
            <person name="Verrier P.J."/>
            <person name="Waters E."/>
            <person name="Wood A."/>
            <person name="Yang L."/>
            <person name="Cove D."/>
            <person name="Cuming A."/>
            <person name="Hasebe M."/>
            <person name="Lucas S."/>
            <person name="Mishler D.B."/>
            <person name="Reski R."/>
            <person name="Grigoriev I."/>
            <person name="Quatrano R.S."/>
            <person name="Boore J.L."/>
        </authorList>
    </citation>
    <scope>NUCLEOTIDE SEQUENCE [LARGE SCALE GENOMIC DNA]</scope>
    <source>
        <strain evidence="5 6">cv. Gransden 2004</strain>
    </source>
</reference>
<dbReference type="KEGG" id="ppp:112288450"/>
<gene>
    <name evidence="5" type="primary">LOC112288450</name>
    <name evidence="4" type="ORF">PHYPA_014928</name>
</gene>
<feature type="compositionally biased region" description="Basic and acidic residues" evidence="1">
    <location>
        <begin position="537"/>
        <end position="551"/>
    </location>
</feature>
<feature type="compositionally biased region" description="Basic and acidic residues" evidence="1">
    <location>
        <begin position="428"/>
        <end position="453"/>
    </location>
</feature>
<dbReference type="PANTHER" id="PTHR12550">
    <property type="entry name" value="HEPATOMA-DERIVED GROWTH FACTOR-RELATED"/>
    <property type="match status" value="1"/>
</dbReference>
<feature type="compositionally biased region" description="Basic and acidic residues" evidence="1">
    <location>
        <begin position="139"/>
        <end position="160"/>
    </location>
</feature>
<dbReference type="Pfam" id="PF00855">
    <property type="entry name" value="PWWP"/>
    <property type="match status" value="1"/>
</dbReference>
<dbReference type="GeneID" id="112288450"/>
<feature type="compositionally biased region" description="Basic and acidic residues" evidence="1">
    <location>
        <begin position="592"/>
        <end position="620"/>
    </location>
</feature>
<proteinExistence type="predicted"/>
<dbReference type="SMART" id="SM00582">
    <property type="entry name" value="RPR"/>
    <property type="match status" value="1"/>
</dbReference>
<feature type="compositionally biased region" description="Polar residues" evidence="1">
    <location>
        <begin position="1255"/>
        <end position="1290"/>
    </location>
</feature>
<dbReference type="PROSITE" id="PS50812">
    <property type="entry name" value="PWWP"/>
    <property type="match status" value="1"/>
</dbReference>
<dbReference type="Gramene" id="Pp3c11_11950V3.3">
    <property type="protein sequence ID" value="Pp3c11_11950V3.3"/>
    <property type="gene ID" value="Pp3c11_11950"/>
</dbReference>
<dbReference type="EnsemblPlants" id="Pp3c11_11950V3.1">
    <property type="protein sequence ID" value="Pp3c11_11950V3.1"/>
    <property type="gene ID" value="Pp3c11_11950"/>
</dbReference>
<feature type="compositionally biased region" description="Basic and acidic residues" evidence="1">
    <location>
        <begin position="750"/>
        <end position="761"/>
    </location>
</feature>
<dbReference type="InterPro" id="IPR008942">
    <property type="entry name" value="ENTH_VHS"/>
</dbReference>
<reference evidence="4 6" key="2">
    <citation type="journal article" date="2018" name="Plant J.">
        <title>The Physcomitrella patens chromosome-scale assembly reveals moss genome structure and evolution.</title>
        <authorList>
            <person name="Lang D."/>
            <person name="Ullrich K.K."/>
            <person name="Murat F."/>
            <person name="Fuchs J."/>
            <person name="Jenkins J."/>
            <person name="Haas F.B."/>
            <person name="Piednoel M."/>
            <person name="Gundlach H."/>
            <person name="Van Bel M."/>
            <person name="Meyberg R."/>
            <person name="Vives C."/>
            <person name="Morata J."/>
            <person name="Symeonidi A."/>
            <person name="Hiss M."/>
            <person name="Muchero W."/>
            <person name="Kamisugi Y."/>
            <person name="Saleh O."/>
            <person name="Blanc G."/>
            <person name="Decker E.L."/>
            <person name="van Gessel N."/>
            <person name="Grimwood J."/>
            <person name="Hayes R.D."/>
            <person name="Graham S.W."/>
            <person name="Gunter L.E."/>
            <person name="McDaniel S.F."/>
            <person name="Hoernstein S.N.W."/>
            <person name="Larsson A."/>
            <person name="Li F.W."/>
            <person name="Perroud P.F."/>
            <person name="Phillips J."/>
            <person name="Ranjan P."/>
            <person name="Rokshar D.S."/>
            <person name="Rothfels C.J."/>
            <person name="Schneider L."/>
            <person name="Shu S."/>
            <person name="Stevenson D.W."/>
            <person name="Thummler F."/>
            <person name="Tillich M."/>
            <person name="Villarreal Aguilar J.C."/>
            <person name="Widiez T."/>
            <person name="Wong G.K."/>
            <person name="Wymore A."/>
            <person name="Zhang Y."/>
            <person name="Zimmer A.D."/>
            <person name="Quatrano R.S."/>
            <person name="Mayer K.F.X."/>
            <person name="Goodstein D."/>
            <person name="Casacuberta J.M."/>
            <person name="Vandepoele K."/>
            <person name="Reski R."/>
            <person name="Cuming A.C."/>
            <person name="Tuskan G.A."/>
            <person name="Maumus F."/>
            <person name="Salse J."/>
            <person name="Schmutz J."/>
            <person name="Rensing S.A."/>
        </authorList>
    </citation>
    <scope>NUCLEOTIDE SEQUENCE [LARGE SCALE GENOMIC DNA]</scope>
    <source>
        <strain evidence="5 6">cv. Gransden 2004</strain>
    </source>
</reference>
<feature type="compositionally biased region" description="Low complexity" evidence="1">
    <location>
        <begin position="636"/>
        <end position="652"/>
    </location>
</feature>
<feature type="compositionally biased region" description="Basic and acidic residues" evidence="1">
    <location>
        <begin position="193"/>
        <end position="202"/>
    </location>
</feature>
<feature type="compositionally biased region" description="Basic and acidic residues" evidence="1">
    <location>
        <begin position="117"/>
        <end position="129"/>
    </location>
</feature>
<feature type="region of interest" description="Disordered" evidence="1">
    <location>
        <begin position="1"/>
        <end position="25"/>
    </location>
</feature>
<organism evidence="4">
    <name type="scientific">Physcomitrium patens</name>
    <name type="common">Spreading-leaved earth moss</name>
    <name type="synonym">Physcomitrella patens</name>
    <dbReference type="NCBI Taxonomy" id="3218"/>
    <lineage>
        <taxon>Eukaryota</taxon>
        <taxon>Viridiplantae</taxon>
        <taxon>Streptophyta</taxon>
        <taxon>Embryophyta</taxon>
        <taxon>Bryophyta</taxon>
        <taxon>Bryophytina</taxon>
        <taxon>Bryopsida</taxon>
        <taxon>Funariidae</taxon>
        <taxon>Funariales</taxon>
        <taxon>Funariaceae</taxon>
        <taxon>Physcomitrium</taxon>
    </lineage>
</organism>
<dbReference type="RefSeq" id="XP_024388385.1">
    <property type="nucleotide sequence ID" value="XM_024532617.2"/>
</dbReference>
<dbReference type="Gramene" id="Pp3c11_11950V3.2">
    <property type="protein sequence ID" value="Pp3c11_11950V3.2"/>
    <property type="gene ID" value="Pp3c11_11950"/>
</dbReference>
<feature type="compositionally biased region" description="Polar residues" evidence="1">
    <location>
        <begin position="343"/>
        <end position="360"/>
    </location>
</feature>
<dbReference type="FunCoup" id="A0A2K1JUF6">
    <property type="interactions" value="2207"/>
</dbReference>
<feature type="compositionally biased region" description="Polar residues" evidence="1">
    <location>
        <begin position="660"/>
        <end position="669"/>
    </location>
</feature>
<feature type="domain" description="CID" evidence="3">
    <location>
        <begin position="941"/>
        <end position="1079"/>
    </location>
</feature>
<dbReference type="SUPFAM" id="SSF63748">
    <property type="entry name" value="Tudor/PWWP/MBT"/>
    <property type="match status" value="1"/>
</dbReference>
<sequence length="1526" mass="161784">MAKKKGGAGRAAKAGGAAAGGSAEVPPREFNEGDLVLAKVKGWPAWPAQIGKLETQGKHAGKYYVTYFGPGQQIGWCLPVELSEFDADQREASIQKSLKKTADKKFISAVKEICALQDERVGDTPKDSAEENGELVEDDSTRDSGLDGREEGTVEKEVKQEVFSMPVVTLNQQDESVYFNEGNPEEDADDGDGEKNWSERPEYNGSGLQMGKDSDGGGQEQEASHDGAVGEGLKSFAEVEKPDSEANGGRRRAFGNALMRINQTSDKDVEEKVEIPENDTQVLTYQYGRKKNRNKTNMDESPGVVNGAASNPGQEIVEDSAAVHAVTSEFSKKIKPKVGRPSKASQQSKMGQDSKSTTQAVRKLSAAEKRSELGKGSGGGGRDGGGKPGKDDDSALKRVSSDNGHNRKESDSKKKDVYSSSVKGEVLGGEKRERKLEGKKDVKGLASEVDRLKKGPKKSQILTKSSEESKKHSGTPKQRGEHVKGSVDDLEKKVPTSSPGSFGGSKVKSEVVGEASLKRRRLSDGEVEGEEGSAGGEKGDDGVSPKVDAVEKSLPLLKRPKMLASEGKSWEGKQKHVSVGRSGVDGNNAENDSPRDGKSRERGTSLPPKADKDRMRKAALDGEAALPPSKRRHRAYAAMSACEAEAATASAAESREQIGNGVSSNQDGNDVTAAASLETLSKEGIPVCGPPIGSVASPFKNATVTPDIFESTDGGHKQQKVGSGHDNAGAQDRIESKKHMLLKDAQATDSPRKHSSSEDPSKVQTAKSEGRAKSSKSKSPGPTRSSLEVATEKRKGHLSGSESGKLSTSMLGGAEAFGSLAKPSFEDSSIRNAVALANEKRNALKREGDASASMKVLIAVAQAKQRARQNSTGGSGSFAFAELDKFTNSMVCSPSPSQRRGSSGLTSPVQHGQGGVLTPHDGHKRQDLDYIRHGETAVDTEATIARDTFVGMLETVSRTKDSIGRTTRQAMDCAKHGIADQIVEVIVRKLENEPSFHRRVDYWFLLDSVTQVAHTQKVAAYLPIVQSFLPRILNAAAPPGGAARENRKQCLKVLNLWLERKVMPESVLRHFMTEIESHSEDKGLPGNGPRRLSRSERAVDDPVRDMDGMLVDEYGSNASLNLPDGFSIIPQLYEEEEEDSEDGDKKLETEFLSAINTTRSTEGEALVERHPTVLEDVDGELEMEDVSPTADSEVPAMKSREQLLADRFAGDARTNSGQPPLPLDPPPSVPSPPPLPADPPPSPPPPPRSPPPPLISSQAAYPSNGQSSAHSQDLSTHQASDSPSTPTTHSGLAGHQGQGNSGFSQVGSRTNSYPSGPGSQSGASLDSPIPPLPPQHCSSGFALGTRLPPPPPLPPSCRPQRVWPESFASPAGGSDVSPRLGRPGEEQVRQGNQEVSVSERAGDLSGGQQDAGPSQSGGCTSSGPSEGVQAGDQASGGSMSGYSSNAPLYLSQDNLYRSNAGGRPGPGAQFPYGPPGIQSAMRGRSVGGHFSPYAQYQTPPMNPPGGQGPMHGFRPGGPSVSSWRSN</sequence>
<feature type="compositionally biased region" description="Low complexity" evidence="1">
    <location>
        <begin position="893"/>
        <end position="904"/>
    </location>
</feature>
<reference evidence="5" key="3">
    <citation type="submission" date="2020-12" db="UniProtKB">
        <authorList>
            <consortium name="EnsemblPlants"/>
        </authorList>
    </citation>
    <scope>IDENTIFICATION</scope>
</reference>
<feature type="region of interest" description="Disordered" evidence="1">
    <location>
        <begin position="1202"/>
        <end position="1526"/>
    </location>
</feature>
<feature type="compositionally biased region" description="Pro residues" evidence="1">
    <location>
        <begin position="1347"/>
        <end position="1357"/>
    </location>
</feature>
<dbReference type="GO" id="GO:0005634">
    <property type="term" value="C:nucleus"/>
    <property type="evidence" value="ECO:0000318"/>
    <property type="project" value="GO_Central"/>
</dbReference>
<dbReference type="EnsemblPlants" id="Pp3c11_11950V3.3">
    <property type="protein sequence ID" value="Pp3c11_11950V3.3"/>
    <property type="gene ID" value="Pp3c11_11950"/>
</dbReference>
<evidence type="ECO:0000313" key="5">
    <source>
        <dbReference type="EnsemblPlants" id="Pp3c11_11950V3.1"/>
    </source>
</evidence>
<feature type="compositionally biased region" description="Basic and acidic residues" evidence="1">
    <location>
        <begin position="732"/>
        <end position="742"/>
    </location>
</feature>
<feature type="compositionally biased region" description="Polar residues" evidence="1">
    <location>
        <begin position="1406"/>
        <end position="1424"/>
    </location>
</feature>
<evidence type="ECO:0000256" key="1">
    <source>
        <dbReference type="SAM" id="MobiDB-lite"/>
    </source>
</evidence>
<feature type="region of interest" description="Disordered" evidence="1">
    <location>
        <begin position="705"/>
        <end position="808"/>
    </location>
</feature>
<name>A0A2K1JUF6_PHYPA</name>
<keyword evidence="6" id="KW-1185">Reference proteome</keyword>
<evidence type="ECO:0008006" key="7">
    <source>
        <dbReference type="Google" id="ProtNLM"/>
    </source>
</evidence>
<feature type="compositionally biased region" description="Polar residues" evidence="1">
    <location>
        <begin position="777"/>
        <end position="788"/>
    </location>
</feature>
<feature type="region of interest" description="Disordered" evidence="1">
    <location>
        <begin position="892"/>
        <end position="924"/>
    </location>
</feature>
<evidence type="ECO:0000259" key="3">
    <source>
        <dbReference type="PROSITE" id="PS51391"/>
    </source>
</evidence>
<dbReference type="OMA" id="WSERPEY"/>
<dbReference type="Gene3D" id="1.25.40.90">
    <property type="match status" value="1"/>
</dbReference>
<feature type="region of interest" description="Disordered" evidence="1">
    <location>
        <begin position="117"/>
        <end position="255"/>
    </location>
</feature>
<dbReference type="InterPro" id="IPR000313">
    <property type="entry name" value="PWWP_dom"/>
</dbReference>
<feature type="domain" description="PWWP" evidence="2">
    <location>
        <begin position="32"/>
        <end position="76"/>
    </location>
</feature>
<dbReference type="Proteomes" id="UP000006727">
    <property type="component" value="Chromosome 11"/>
</dbReference>
<feature type="compositionally biased region" description="Basic and acidic residues" evidence="1">
    <location>
        <begin position="478"/>
        <end position="494"/>
    </location>
</feature>
<dbReference type="STRING" id="3218.A0A2K1JUF6"/>
<feature type="compositionally biased region" description="Polar residues" evidence="1">
    <location>
        <begin position="1435"/>
        <end position="1457"/>
    </location>
</feature>
<dbReference type="OrthoDB" id="62853at2759"/>
<dbReference type="EMBL" id="ABEU02000011">
    <property type="protein sequence ID" value="PNR45157.1"/>
    <property type="molecule type" value="Genomic_DNA"/>
</dbReference>
<accession>A0A2K1JUF6</accession>
<dbReference type="PROSITE" id="PS51391">
    <property type="entry name" value="CID"/>
    <property type="match status" value="1"/>
</dbReference>
<feature type="compositionally biased region" description="Basic and acidic residues" evidence="1">
    <location>
        <begin position="384"/>
        <end position="417"/>
    </location>
</feature>
<feature type="region of interest" description="Disordered" evidence="1">
    <location>
        <begin position="1078"/>
        <end position="1097"/>
    </location>
</feature>
<dbReference type="InterPro" id="IPR006569">
    <property type="entry name" value="CID_dom"/>
</dbReference>
<evidence type="ECO:0000313" key="6">
    <source>
        <dbReference type="Proteomes" id="UP000006727"/>
    </source>
</evidence>
<dbReference type="EnsemblPlants" id="Pp3c11_11950V3.2">
    <property type="protein sequence ID" value="Pp3c11_11950V3.2"/>
    <property type="gene ID" value="Pp3c11_11950"/>
</dbReference>
<dbReference type="Pfam" id="PF04818">
    <property type="entry name" value="CID"/>
    <property type="match status" value="1"/>
</dbReference>
<dbReference type="PANTHER" id="PTHR12550:SF70">
    <property type="entry name" value="JIL-1 ANCHORING AND STABILIZING PROTEIN, ISOFORM A"/>
    <property type="match status" value="1"/>
</dbReference>
<evidence type="ECO:0000259" key="2">
    <source>
        <dbReference type="PROSITE" id="PS50812"/>
    </source>
</evidence>
<evidence type="ECO:0000313" key="4">
    <source>
        <dbReference type="EMBL" id="PNR45157.1"/>
    </source>
</evidence>
<dbReference type="CDD" id="cd20147">
    <property type="entry name" value="PWWP_HULK"/>
    <property type="match status" value="1"/>
</dbReference>
<feature type="compositionally biased region" description="Acidic residues" evidence="1">
    <location>
        <begin position="183"/>
        <end position="192"/>
    </location>
</feature>
<feature type="compositionally biased region" description="Pro residues" evidence="1">
    <location>
        <begin position="1219"/>
        <end position="1254"/>
    </location>
</feature>
<feature type="region of interest" description="Disordered" evidence="1">
    <location>
        <begin position="284"/>
        <end position="675"/>
    </location>
</feature>
<dbReference type="GO" id="GO:0006338">
    <property type="term" value="P:chromatin remodeling"/>
    <property type="evidence" value="ECO:0000318"/>
    <property type="project" value="GO_Central"/>
</dbReference>
<protein>
    <recommendedName>
        <fullName evidence="7">PWWP domain-containing protein</fullName>
    </recommendedName>
</protein>
<dbReference type="Gramene" id="Pp3c11_11950V3.1">
    <property type="protein sequence ID" value="Pp3c11_11950V3.1"/>
    <property type="gene ID" value="Pp3c11_11950"/>
</dbReference>